<keyword evidence="1" id="KW-0472">Membrane</keyword>
<keyword evidence="1" id="KW-1133">Transmembrane helix</keyword>
<accession>A0ABW1ZYK8</accession>
<keyword evidence="3" id="KW-1185">Reference proteome</keyword>
<evidence type="ECO:0008006" key="4">
    <source>
        <dbReference type="Google" id="ProtNLM"/>
    </source>
</evidence>
<evidence type="ECO:0000256" key="1">
    <source>
        <dbReference type="SAM" id="Phobius"/>
    </source>
</evidence>
<feature type="transmembrane region" description="Helical" evidence="1">
    <location>
        <begin position="136"/>
        <end position="152"/>
    </location>
</feature>
<proteinExistence type="predicted"/>
<dbReference type="Proteomes" id="UP001596422">
    <property type="component" value="Unassembled WGS sequence"/>
</dbReference>
<dbReference type="Gene3D" id="1.20.5.2700">
    <property type="match status" value="1"/>
</dbReference>
<evidence type="ECO:0000313" key="3">
    <source>
        <dbReference type="Proteomes" id="UP001596422"/>
    </source>
</evidence>
<evidence type="ECO:0000313" key="2">
    <source>
        <dbReference type="EMBL" id="MFC6670272.1"/>
    </source>
</evidence>
<organism evidence="2 3">
    <name type="scientific">Marinobacterium aestuariivivens</name>
    <dbReference type="NCBI Taxonomy" id="1698799"/>
    <lineage>
        <taxon>Bacteria</taxon>
        <taxon>Pseudomonadati</taxon>
        <taxon>Pseudomonadota</taxon>
        <taxon>Gammaproteobacteria</taxon>
        <taxon>Oceanospirillales</taxon>
        <taxon>Oceanospirillaceae</taxon>
        <taxon>Marinobacterium</taxon>
    </lineage>
</organism>
<name>A0ABW1ZYK8_9GAMM</name>
<gene>
    <name evidence="2" type="ORF">ACFQDL_09410</name>
</gene>
<keyword evidence="1" id="KW-0812">Transmembrane</keyword>
<sequence length="153" mass="16630">MLALPLALLCLLALFGALIPQPLADVFPLLPVFEVPAAVHLAVLAMPWLGLATGLLVWRYGGAWRRRLGDSWLARWWRAGWGFDALYDGLLVKPLLVLALLNRRDLLDQPVLLIDRLGRAGHAGLSALQSGRLRRYAAGIVVGAVLTLAVVTL</sequence>
<reference evidence="3" key="1">
    <citation type="journal article" date="2019" name="Int. J. Syst. Evol. Microbiol.">
        <title>The Global Catalogue of Microorganisms (GCM) 10K type strain sequencing project: providing services to taxonomists for standard genome sequencing and annotation.</title>
        <authorList>
            <consortium name="The Broad Institute Genomics Platform"/>
            <consortium name="The Broad Institute Genome Sequencing Center for Infectious Disease"/>
            <person name="Wu L."/>
            <person name="Ma J."/>
        </authorList>
    </citation>
    <scope>NUCLEOTIDE SEQUENCE [LARGE SCALE GENOMIC DNA]</scope>
    <source>
        <strain evidence="3">NBRC 111756</strain>
    </source>
</reference>
<protein>
    <recommendedName>
        <fullName evidence="4">NADH:quinone oxidoreductase/Mrp antiporter membrane subunit domain-containing protein</fullName>
    </recommendedName>
</protein>
<comment type="caution">
    <text evidence="2">The sequence shown here is derived from an EMBL/GenBank/DDBJ whole genome shotgun (WGS) entry which is preliminary data.</text>
</comment>
<dbReference type="RefSeq" id="WP_379908774.1">
    <property type="nucleotide sequence ID" value="NZ_JBHSWE010000001.1"/>
</dbReference>
<dbReference type="EMBL" id="JBHSWE010000001">
    <property type="protein sequence ID" value="MFC6670272.1"/>
    <property type="molecule type" value="Genomic_DNA"/>
</dbReference>
<feature type="transmembrane region" description="Helical" evidence="1">
    <location>
        <begin position="36"/>
        <end position="58"/>
    </location>
</feature>